<gene>
    <name evidence="3" type="ORF">F4V45_00305</name>
</gene>
<dbReference type="Pfam" id="PF03724">
    <property type="entry name" value="META"/>
    <property type="match status" value="1"/>
</dbReference>
<dbReference type="Proteomes" id="UP000323707">
    <property type="component" value="Unassembled WGS sequence"/>
</dbReference>
<evidence type="ECO:0000259" key="2">
    <source>
        <dbReference type="Pfam" id="PF03724"/>
    </source>
</evidence>
<keyword evidence="1" id="KW-0732">Signal</keyword>
<dbReference type="RefSeq" id="WP_150336548.1">
    <property type="nucleotide sequence ID" value="NZ_JAERIX010000056.1"/>
</dbReference>
<feature type="chain" id="PRO_5024328508" evidence="1">
    <location>
        <begin position="19"/>
        <end position="149"/>
    </location>
</feature>
<dbReference type="Gene3D" id="2.40.128.270">
    <property type="match status" value="1"/>
</dbReference>
<proteinExistence type="predicted"/>
<dbReference type="InterPro" id="IPR005184">
    <property type="entry name" value="DUF306_Meta_HslJ"/>
</dbReference>
<dbReference type="EMBL" id="VXKE01000001">
    <property type="protein sequence ID" value="KAA8711459.1"/>
    <property type="molecule type" value="Genomic_DNA"/>
</dbReference>
<dbReference type="AlphaFoldDB" id="A0A5M9QTS1"/>
<accession>A0A5M9QTS1</accession>
<comment type="caution">
    <text evidence="3">The sequence shown here is derived from an EMBL/GenBank/DDBJ whole genome shotgun (WGS) entry which is preliminary data.</text>
</comment>
<feature type="signal peptide" evidence="1">
    <location>
        <begin position="1"/>
        <end position="18"/>
    </location>
</feature>
<evidence type="ECO:0000313" key="3">
    <source>
        <dbReference type="EMBL" id="KAA8711459.1"/>
    </source>
</evidence>
<evidence type="ECO:0000313" key="4">
    <source>
        <dbReference type="Proteomes" id="UP000323707"/>
    </source>
</evidence>
<sequence length="149" mass="16061">MRVLWVLLFGLMCSVLNASESLLGVSAYTLAKVGRFEVESMQLGEYEIIVPYEVENAFLSFAGSQVNGIVGCNSFFASYQAQGGGKVLVVGAGGLSRKMCASSIESNIEAIFAKNFYGRFIVQGSDELIELVGDNGFRIRLVPSLSLEP</sequence>
<reference evidence="3 4" key="1">
    <citation type="submission" date="2019-09" db="EMBL/GenBank/DDBJ databases">
        <title>Draft genome sequence of various Type strains from the CCUG.</title>
        <authorList>
            <person name="Pineiro-Iglesias B."/>
            <person name="Tunovic T."/>
            <person name="Unosson C."/>
            <person name="Inganas E."/>
            <person name="Ohlen M."/>
            <person name="Cardew S."/>
            <person name="Jensie-Markopoulos S."/>
            <person name="Salva-Serra F."/>
            <person name="Jaen-Luchoro D."/>
            <person name="Karlsson R."/>
            <person name="Svensson-Stadler L."/>
            <person name="Chun J."/>
            <person name="Moore E."/>
        </authorList>
    </citation>
    <scope>NUCLEOTIDE SEQUENCE [LARGE SCALE GENOMIC DNA]</scope>
    <source>
        <strain evidence="3 4">CCUG 32756T</strain>
    </source>
</reference>
<organism evidence="3 4">
    <name type="scientific">Helicobacter canis</name>
    <dbReference type="NCBI Taxonomy" id="29419"/>
    <lineage>
        <taxon>Bacteria</taxon>
        <taxon>Pseudomonadati</taxon>
        <taxon>Campylobacterota</taxon>
        <taxon>Epsilonproteobacteria</taxon>
        <taxon>Campylobacterales</taxon>
        <taxon>Helicobacteraceae</taxon>
        <taxon>Helicobacter</taxon>
    </lineage>
</organism>
<dbReference type="InterPro" id="IPR038670">
    <property type="entry name" value="HslJ-like_sf"/>
</dbReference>
<evidence type="ECO:0000256" key="1">
    <source>
        <dbReference type="SAM" id="SignalP"/>
    </source>
</evidence>
<name>A0A5M9QTS1_9HELI</name>
<protein>
    <submittedName>
        <fullName evidence="3">META domain-containing protein</fullName>
    </submittedName>
</protein>
<feature type="domain" description="DUF306" evidence="2">
    <location>
        <begin position="55"/>
        <end position="117"/>
    </location>
</feature>